<feature type="signal peptide" evidence="9">
    <location>
        <begin position="1"/>
        <end position="24"/>
    </location>
</feature>
<evidence type="ECO:0000313" key="10">
    <source>
        <dbReference type="EMBL" id="KAG5674001.1"/>
    </source>
</evidence>
<keyword evidence="3" id="KW-0812">Transmembrane</keyword>
<evidence type="ECO:0000256" key="7">
    <source>
        <dbReference type="ARBA" id="ARBA00023180"/>
    </source>
</evidence>
<dbReference type="OrthoDB" id="2306477at2759"/>
<sequence>MNDFVTKLSIFLTLLAILIDKAHGAIKCYECTVYPKRQLNGTDRLCTKFDESKYFEIDCPYSTMCKKRTYRLQLINGDIQETTERGCAMQKHDYMNYVQNKWVKESSVEEPYSEGCIKDSKDESEYCHCRGNLCNAAGKIEPNYSGIDAMSVIVVFNLVKYFRCMDYL</sequence>
<gene>
    <name evidence="10" type="ORF">PVAND_003994</name>
</gene>
<keyword evidence="5" id="KW-1133">Transmembrane helix</keyword>
<organism evidence="10 11">
    <name type="scientific">Polypedilum vanderplanki</name>
    <name type="common">Sleeping chironomid midge</name>
    <dbReference type="NCBI Taxonomy" id="319348"/>
    <lineage>
        <taxon>Eukaryota</taxon>
        <taxon>Metazoa</taxon>
        <taxon>Ecdysozoa</taxon>
        <taxon>Arthropoda</taxon>
        <taxon>Hexapoda</taxon>
        <taxon>Insecta</taxon>
        <taxon>Pterygota</taxon>
        <taxon>Neoptera</taxon>
        <taxon>Endopterygota</taxon>
        <taxon>Diptera</taxon>
        <taxon>Nematocera</taxon>
        <taxon>Chironomoidea</taxon>
        <taxon>Chironomidae</taxon>
        <taxon>Chironominae</taxon>
        <taxon>Polypedilum</taxon>
        <taxon>Polypedilum</taxon>
    </lineage>
</organism>
<keyword evidence="8" id="KW-0449">Lipoprotein</keyword>
<dbReference type="GO" id="GO:0032222">
    <property type="term" value="P:regulation of synaptic transmission, cholinergic"/>
    <property type="evidence" value="ECO:0007669"/>
    <property type="project" value="InterPro"/>
</dbReference>
<evidence type="ECO:0000256" key="2">
    <source>
        <dbReference type="ARBA" id="ARBA00022622"/>
    </source>
</evidence>
<dbReference type="InterPro" id="IPR031424">
    <property type="entry name" value="QVR-like"/>
</dbReference>
<keyword evidence="2" id="KW-0336">GPI-anchor</keyword>
<comment type="caution">
    <text evidence="10">The sequence shown here is derived from an EMBL/GenBank/DDBJ whole genome shotgun (WGS) entry which is preliminary data.</text>
</comment>
<dbReference type="Pfam" id="PF17064">
    <property type="entry name" value="QVR"/>
    <property type="match status" value="1"/>
</dbReference>
<evidence type="ECO:0008006" key="12">
    <source>
        <dbReference type="Google" id="ProtNLM"/>
    </source>
</evidence>
<dbReference type="GO" id="GO:0098552">
    <property type="term" value="C:side of membrane"/>
    <property type="evidence" value="ECO:0007669"/>
    <property type="project" value="UniProtKB-KW"/>
</dbReference>
<evidence type="ECO:0000256" key="4">
    <source>
        <dbReference type="ARBA" id="ARBA00022729"/>
    </source>
</evidence>
<dbReference type="Proteomes" id="UP001107558">
    <property type="component" value="Chromosome 3"/>
</dbReference>
<reference evidence="10" key="1">
    <citation type="submission" date="2021-03" db="EMBL/GenBank/DDBJ databases">
        <title>Chromosome level genome of the anhydrobiotic midge Polypedilum vanderplanki.</title>
        <authorList>
            <person name="Yoshida Y."/>
            <person name="Kikawada T."/>
            <person name="Gusev O."/>
        </authorList>
    </citation>
    <scope>NUCLEOTIDE SEQUENCE</scope>
    <source>
        <strain evidence="10">NIAS01</strain>
        <tissue evidence="10">Whole body or cell culture</tissue>
    </source>
</reference>
<evidence type="ECO:0000256" key="1">
    <source>
        <dbReference type="ARBA" id="ARBA00004589"/>
    </source>
</evidence>
<keyword evidence="6" id="KW-0472">Membrane</keyword>
<evidence type="ECO:0000256" key="3">
    <source>
        <dbReference type="ARBA" id="ARBA00022692"/>
    </source>
</evidence>
<dbReference type="InterPro" id="IPR050975">
    <property type="entry name" value="Sleep_regulator"/>
</dbReference>
<dbReference type="GO" id="GO:0030431">
    <property type="term" value="P:sleep"/>
    <property type="evidence" value="ECO:0007669"/>
    <property type="project" value="InterPro"/>
</dbReference>
<protein>
    <recommendedName>
        <fullName evidence="12">Protein quiver</fullName>
    </recommendedName>
</protein>
<keyword evidence="4 9" id="KW-0732">Signal</keyword>
<evidence type="ECO:0000256" key="6">
    <source>
        <dbReference type="ARBA" id="ARBA00023136"/>
    </source>
</evidence>
<dbReference type="AlphaFoldDB" id="A0A9J6BVQ8"/>
<dbReference type="EMBL" id="JADBJN010000003">
    <property type="protein sequence ID" value="KAG5674001.1"/>
    <property type="molecule type" value="Genomic_DNA"/>
</dbReference>
<evidence type="ECO:0000256" key="9">
    <source>
        <dbReference type="SAM" id="SignalP"/>
    </source>
</evidence>
<keyword evidence="7" id="KW-0325">Glycoprotein</keyword>
<keyword evidence="11" id="KW-1185">Reference proteome</keyword>
<evidence type="ECO:0000313" key="11">
    <source>
        <dbReference type="Proteomes" id="UP001107558"/>
    </source>
</evidence>
<comment type="subcellular location">
    <subcellularLocation>
        <location evidence="1">Membrane</location>
        <topology evidence="1">Lipid-anchor</topology>
        <topology evidence="1">GPI-anchor</topology>
    </subcellularLocation>
</comment>
<dbReference type="PANTHER" id="PTHR33562">
    <property type="entry name" value="ATILLA, ISOFORM B-RELATED-RELATED"/>
    <property type="match status" value="1"/>
</dbReference>
<feature type="chain" id="PRO_5039931630" description="Protein quiver" evidence="9">
    <location>
        <begin position="25"/>
        <end position="168"/>
    </location>
</feature>
<proteinExistence type="predicted"/>
<name>A0A9J6BVQ8_POLVA</name>
<evidence type="ECO:0000256" key="8">
    <source>
        <dbReference type="ARBA" id="ARBA00023288"/>
    </source>
</evidence>
<evidence type="ECO:0000256" key="5">
    <source>
        <dbReference type="ARBA" id="ARBA00022989"/>
    </source>
</evidence>
<accession>A0A9J6BVQ8</accession>
<dbReference type="PANTHER" id="PTHR33562:SF29">
    <property type="entry name" value="PROTEIN SLEEPLESS"/>
    <property type="match status" value="1"/>
</dbReference>